<accession>A0A0G4HJY2</accession>
<dbReference type="PANTHER" id="PTHR38436">
    <property type="entry name" value="POLYKETIDE CYCLASE SNOAL-LIKE DOMAIN"/>
    <property type="match status" value="1"/>
</dbReference>
<dbReference type="InterPro" id="IPR009959">
    <property type="entry name" value="Cyclase_SnoaL-like"/>
</dbReference>
<dbReference type="EMBL" id="CDMZ01002952">
    <property type="protein sequence ID" value="CEM44543.1"/>
    <property type="molecule type" value="Genomic_DNA"/>
</dbReference>
<feature type="region of interest" description="Disordered" evidence="1">
    <location>
        <begin position="116"/>
        <end position="159"/>
    </location>
</feature>
<dbReference type="VEuPathDB" id="CryptoDB:Cvel_28414"/>
<feature type="compositionally biased region" description="Low complexity" evidence="1">
    <location>
        <begin position="125"/>
        <end position="146"/>
    </location>
</feature>
<proteinExistence type="predicted"/>
<dbReference type="PANTHER" id="PTHR38436:SF1">
    <property type="entry name" value="ESTER CYCLASE"/>
    <property type="match status" value="1"/>
</dbReference>
<reference evidence="2" key="1">
    <citation type="submission" date="2014-11" db="EMBL/GenBank/DDBJ databases">
        <authorList>
            <person name="Otto D Thomas"/>
            <person name="Naeem Raeece"/>
        </authorList>
    </citation>
    <scope>NUCLEOTIDE SEQUENCE</scope>
</reference>
<dbReference type="InterPro" id="IPR032710">
    <property type="entry name" value="NTF2-like_dom_sf"/>
</dbReference>
<protein>
    <recommendedName>
        <fullName evidence="3">SnoaL-like domain-containing protein</fullName>
    </recommendedName>
</protein>
<gene>
    <name evidence="2" type="ORF">Cvel_28414</name>
</gene>
<dbReference type="GO" id="GO:0030638">
    <property type="term" value="P:polyketide metabolic process"/>
    <property type="evidence" value="ECO:0007669"/>
    <property type="project" value="InterPro"/>
</dbReference>
<dbReference type="Gene3D" id="3.10.450.50">
    <property type="match status" value="2"/>
</dbReference>
<evidence type="ECO:0000256" key="1">
    <source>
        <dbReference type="SAM" id="MobiDB-lite"/>
    </source>
</evidence>
<name>A0A0G4HJY2_9ALVE</name>
<evidence type="ECO:0008006" key="3">
    <source>
        <dbReference type="Google" id="ProtNLM"/>
    </source>
</evidence>
<organism evidence="2">
    <name type="scientific">Chromera velia CCMP2878</name>
    <dbReference type="NCBI Taxonomy" id="1169474"/>
    <lineage>
        <taxon>Eukaryota</taxon>
        <taxon>Sar</taxon>
        <taxon>Alveolata</taxon>
        <taxon>Colpodellida</taxon>
        <taxon>Chromeraceae</taxon>
        <taxon>Chromera</taxon>
    </lineage>
</organism>
<evidence type="ECO:0000313" key="2">
    <source>
        <dbReference type="EMBL" id="CEM44543.1"/>
    </source>
</evidence>
<sequence>MDGNLTLAQASLQSAKAVVLSYQAALDSAFKSAKKTNSVTVSPETRLDAAVSALEKYSDPNLLWRGVHPFNVQHGPAAVMETFYKPLLSAFSALQRRKDIFLAGFSPEDGEVAQSLASSASVDTGAGSEGSASSAGSDVGEESVAGSGEGEGAPEGGRDQPVWVCSMGHFLGLFDAAFLGIPPTGRLCCVRYAEFSQVGDGRILQQCVHIDILSIMHQAGVYPLPAPTGAMMPFTPGPQTVDGILKEPQDERETEITLELLERMIADLCRCNKIAEETENRDQGCPPSLLAETWHEDMLWYGPAGIGSTGLTIPRYQRQHQMPFRENLCDKSFKGHVARFAEGKYEAWFGWPNLTNRALGGFMGLPGDRESEKAAEWRVVDIYRREGDKLAENWVFVDMLHYLKCRGLDVLKRMNELQRLGD</sequence>
<dbReference type="AlphaFoldDB" id="A0A0G4HJY2"/>
<dbReference type="SUPFAM" id="SSF54427">
    <property type="entry name" value="NTF2-like"/>
    <property type="match status" value="2"/>
</dbReference>